<keyword evidence="3" id="KW-1185">Reference proteome</keyword>
<sequence length="360" mass="37914">MARDAVSKGGRGLHYALLLGLAAYTTSHTFNVLRNTPFAAITLQQTGAQLQASLARAVNAEATPERLAILIDNAVTNTDREMADALIALADARDLTLPSDVLERHSALVDRLDNPFNRATDCVACMWDFDNCQSISQALWCKGPVILTPVDDVFVLTQAGIDAATGQEVDQLDVTLAVVGLGATGLVLVSGGSSYIVKAGAGALKVAKGMGKLPPALLRTLREAADVPVNWGRVGDLTIGRAAVGDVVDMTRIAPLGRMAGDFGQIVTRTSPADGIRLLAHVDNGADMARVARVTDAVGVDAPRTFEVLGKSRVFRIAARLSDDVFAAITGILLLAGQWAALLGGWAAQFGLRVLRRSLR</sequence>
<proteinExistence type="predicted"/>
<dbReference type="EMBL" id="CP002018">
    <property type="protein sequence ID" value="AEM40219.1"/>
    <property type="molecule type" value="Genomic_DNA"/>
</dbReference>
<accession>F9Y9W7</accession>
<organism evidence="2 3">
    <name type="scientific">Ketogulonicigenium vulgare (strain WSH-001)</name>
    <dbReference type="NCBI Taxonomy" id="759362"/>
    <lineage>
        <taxon>Bacteria</taxon>
        <taxon>Pseudomonadati</taxon>
        <taxon>Pseudomonadota</taxon>
        <taxon>Alphaproteobacteria</taxon>
        <taxon>Rhodobacterales</taxon>
        <taxon>Roseobacteraceae</taxon>
        <taxon>Ketogulonicigenium</taxon>
    </lineage>
</organism>
<evidence type="ECO:0000313" key="3">
    <source>
        <dbReference type="Proteomes" id="UP000000692"/>
    </source>
</evidence>
<keyword evidence="1" id="KW-0472">Membrane</keyword>
<evidence type="ECO:0000313" key="2">
    <source>
        <dbReference type="EMBL" id="AEM40219.1"/>
    </source>
</evidence>
<dbReference type="HOGENOM" id="CLU_069140_0_0_5"/>
<feature type="transmembrane region" description="Helical" evidence="1">
    <location>
        <begin position="325"/>
        <end position="352"/>
    </location>
</feature>
<dbReference type="Proteomes" id="UP000000692">
    <property type="component" value="Chromosome"/>
</dbReference>
<dbReference type="OrthoDB" id="7774819at2"/>
<evidence type="ECO:0000256" key="1">
    <source>
        <dbReference type="SAM" id="Phobius"/>
    </source>
</evidence>
<dbReference type="RefSeq" id="WP_013383651.1">
    <property type="nucleotide sequence ID" value="NC_017384.1"/>
</dbReference>
<dbReference type="KEGG" id="kvl:KVU_0380"/>
<keyword evidence="1" id="KW-0812">Transmembrane</keyword>
<protein>
    <submittedName>
        <fullName evidence="2">Uncharacterized protein</fullName>
    </submittedName>
</protein>
<reference evidence="2 3" key="1">
    <citation type="journal article" date="2011" name="J. Bacteriol.">
        <title>Complete genome sequence of the industrial strain Ketogulonicigenium vulgare WSH-001.</title>
        <authorList>
            <person name="Liu L."/>
            <person name="Li Y."/>
            <person name="Zhang J."/>
            <person name="Zhou Z."/>
            <person name="Liu J."/>
            <person name="Li X."/>
            <person name="Zhou J."/>
            <person name="Du G."/>
            <person name="Wang L."/>
            <person name="Chen J."/>
        </authorList>
    </citation>
    <scope>NUCLEOTIDE SEQUENCE [LARGE SCALE GENOMIC DNA]</scope>
    <source>
        <strain evidence="2 3">WSH-001</strain>
    </source>
</reference>
<keyword evidence="1" id="KW-1133">Transmembrane helix</keyword>
<name>F9Y9W7_KETVW</name>
<dbReference type="AlphaFoldDB" id="F9Y9W7"/>
<gene>
    <name evidence="2" type="ordered locus">KVU_0380</name>
</gene>